<organism evidence="3 4">
    <name type="scientific">Ostreococcus lucimarinus (strain CCE9901)</name>
    <dbReference type="NCBI Taxonomy" id="436017"/>
    <lineage>
        <taxon>Eukaryota</taxon>
        <taxon>Viridiplantae</taxon>
        <taxon>Chlorophyta</taxon>
        <taxon>Mamiellophyceae</taxon>
        <taxon>Mamiellales</taxon>
        <taxon>Bathycoccaceae</taxon>
        <taxon>Ostreococcus</taxon>
    </lineage>
</organism>
<proteinExistence type="predicted"/>
<dbReference type="Proteomes" id="UP000001568">
    <property type="component" value="Chromosome 1"/>
</dbReference>
<evidence type="ECO:0000313" key="4">
    <source>
        <dbReference type="Proteomes" id="UP000001568"/>
    </source>
</evidence>
<feature type="region of interest" description="Disordered" evidence="2">
    <location>
        <begin position="430"/>
        <end position="496"/>
    </location>
</feature>
<dbReference type="GeneID" id="4999719"/>
<gene>
    <name evidence="3" type="ORF">OSTLU_23853</name>
</gene>
<keyword evidence="1" id="KW-0175">Coiled coil</keyword>
<name>A4RQM4_OSTLU</name>
<dbReference type="KEGG" id="olu:OSTLU_23853"/>
<accession>A4RQM4</accession>
<feature type="compositionally biased region" description="Basic and acidic residues" evidence="2">
    <location>
        <begin position="487"/>
        <end position="496"/>
    </location>
</feature>
<dbReference type="HOGENOM" id="CLU_550299_0_0_1"/>
<feature type="compositionally biased region" description="Basic and acidic residues" evidence="2">
    <location>
        <begin position="460"/>
        <end position="471"/>
    </location>
</feature>
<evidence type="ECO:0000256" key="1">
    <source>
        <dbReference type="SAM" id="Coils"/>
    </source>
</evidence>
<dbReference type="RefSeq" id="XP_001415413.1">
    <property type="nucleotide sequence ID" value="XM_001415376.1"/>
</dbReference>
<keyword evidence="4" id="KW-1185">Reference proteome</keyword>
<reference evidence="3 4" key="1">
    <citation type="journal article" date="2007" name="Proc. Natl. Acad. Sci. U.S.A.">
        <title>The tiny eukaryote Ostreococcus provides genomic insights into the paradox of plankton speciation.</title>
        <authorList>
            <person name="Palenik B."/>
            <person name="Grimwood J."/>
            <person name="Aerts A."/>
            <person name="Rouze P."/>
            <person name="Salamov A."/>
            <person name="Putnam N."/>
            <person name="Dupont C."/>
            <person name="Jorgensen R."/>
            <person name="Derelle E."/>
            <person name="Rombauts S."/>
            <person name="Zhou K."/>
            <person name="Otillar R."/>
            <person name="Merchant S.S."/>
            <person name="Podell S."/>
            <person name="Gaasterland T."/>
            <person name="Napoli C."/>
            <person name="Gendler K."/>
            <person name="Manuell A."/>
            <person name="Tai V."/>
            <person name="Vallon O."/>
            <person name="Piganeau G."/>
            <person name="Jancek S."/>
            <person name="Heijde M."/>
            <person name="Jabbari K."/>
            <person name="Bowler C."/>
            <person name="Lohr M."/>
            <person name="Robbens S."/>
            <person name="Werner G."/>
            <person name="Dubchak I."/>
            <person name="Pazour G.J."/>
            <person name="Ren Q."/>
            <person name="Paulsen I."/>
            <person name="Delwiche C."/>
            <person name="Schmutz J."/>
            <person name="Rokhsar D."/>
            <person name="Van de Peer Y."/>
            <person name="Moreau H."/>
            <person name="Grigoriev I.V."/>
        </authorList>
    </citation>
    <scope>NUCLEOTIDE SEQUENCE [LARGE SCALE GENOMIC DNA]</scope>
    <source>
        <strain evidence="3 4">CCE9901</strain>
    </source>
</reference>
<sequence>MACVVCGDDPDADGEPVLCERGHALCEACFDAHVKTESEKDVAALTTRDGEVRCPMRAAAFGDDACDAGCYEARMIARRCSKETFKAYDEARRRVNEAKIVDETERRVAAERARMRESAGADEKLRVTREHVIEKIFTTCCPRCSQAFVDFTGCFALSCSRCRAGICAYCLADCGKDAHAHIGSCAQAKAMSAWNSRQKKNKANLAATNRGHPAGTYGSTGMFEEAQRRRRLEMFALYSEHWDDAFLQSVLESLIREMKDLNISKEDITRARSARLKVNKAPPAPKPAPGRARQGRRAGVGAFAERLLEGAGEPFPLPEQWGIVFPEVRRRGARRAVRGPPNALEWALQLRDPVEDQGRLQAELRVRRAEEEAQRERERQRQAREKLAKKAEAEIRKKAEAWRIKGDAKTKADKMLEQRNLELAISASMRTAADERRRGARRPVPLPDVAGPSRPAPEVVRIDESPPERLAARRNKRAKASKSQDTASKDSVIDLT</sequence>
<feature type="region of interest" description="Disordered" evidence="2">
    <location>
        <begin position="277"/>
        <end position="297"/>
    </location>
</feature>
<evidence type="ECO:0000256" key="2">
    <source>
        <dbReference type="SAM" id="MobiDB-lite"/>
    </source>
</evidence>
<dbReference type="AlphaFoldDB" id="A4RQM4"/>
<dbReference type="EMBL" id="CP000581">
    <property type="protein sequence ID" value="ABO93705.1"/>
    <property type="molecule type" value="Genomic_DNA"/>
</dbReference>
<protein>
    <submittedName>
        <fullName evidence="3">Uncharacterized protein</fullName>
    </submittedName>
</protein>
<feature type="coiled-coil region" evidence="1">
    <location>
        <begin position="359"/>
        <end position="397"/>
    </location>
</feature>
<dbReference type="Gramene" id="ABO93705">
    <property type="protein sequence ID" value="ABO93705"/>
    <property type="gene ID" value="OSTLU_23853"/>
</dbReference>
<evidence type="ECO:0000313" key="3">
    <source>
        <dbReference type="EMBL" id="ABO93705.1"/>
    </source>
</evidence>
<dbReference type="OrthoDB" id="154395at2759"/>